<accession>A0ABN5H1J3</accession>
<protein>
    <submittedName>
        <fullName evidence="1">Uncharacterized protein</fullName>
    </submittedName>
</protein>
<keyword evidence="2" id="KW-1185">Reference proteome</keyword>
<evidence type="ECO:0000313" key="2">
    <source>
        <dbReference type="Proteomes" id="UP000325292"/>
    </source>
</evidence>
<evidence type="ECO:0000313" key="1">
    <source>
        <dbReference type="EMBL" id="AUW94602.1"/>
    </source>
</evidence>
<name>A0ABN5H1J3_9FIRM</name>
<gene>
    <name evidence="1" type="ORF">BXT84_12150</name>
</gene>
<sequence>MTATKNRERTIDVVQEILMRAEASPVIEETIAFPDGQEWWAAPRALSRDLGAFKVGVSQRGSIERVGYRLDKGLSPEARAYNVPTRFIMYEPWPFMALSHDGEFRETFFSLVGQLPVHLWVSVTNGLVPGFTPLVGPFKHAFHWRIHEHGQLELAEPVFDMGVVGGVAQSTSVPDVLHYLETLPEWRWYWVSLFFGLEGDDITRPNLERLVTPFLRWWQ</sequence>
<proteinExistence type="predicted"/>
<reference evidence="1 2" key="1">
    <citation type="journal article" date="2019" name="Sci. Rep.">
        <title>Sulfobacillus thermotolerans: new insights into resistance and metabolic capacities of acidophilic chemolithotrophs.</title>
        <authorList>
            <person name="Panyushkina A.E."/>
            <person name="Babenko V.V."/>
            <person name="Nikitina A.S."/>
            <person name="Selezneva O.V."/>
            <person name="Tsaplina I.A."/>
            <person name="Letarova M.A."/>
            <person name="Kostryukova E.S."/>
            <person name="Letarov A.V."/>
        </authorList>
    </citation>
    <scope>NUCLEOTIDE SEQUENCE [LARGE SCALE GENOMIC DNA]</scope>
    <source>
        <strain evidence="1 2">Kr1</strain>
    </source>
</reference>
<dbReference type="EMBL" id="CP019454">
    <property type="protein sequence ID" value="AUW94602.1"/>
    <property type="molecule type" value="Genomic_DNA"/>
</dbReference>
<organism evidence="1 2">
    <name type="scientific">Sulfobacillus thermotolerans</name>
    <dbReference type="NCBI Taxonomy" id="338644"/>
    <lineage>
        <taxon>Bacteria</taxon>
        <taxon>Bacillati</taxon>
        <taxon>Bacillota</taxon>
        <taxon>Clostridia</taxon>
        <taxon>Eubacteriales</taxon>
        <taxon>Clostridiales Family XVII. Incertae Sedis</taxon>
        <taxon>Sulfobacillus</taxon>
    </lineage>
</organism>
<dbReference type="Proteomes" id="UP000325292">
    <property type="component" value="Chromosome"/>
</dbReference>